<feature type="domain" description="Cell wall elongation regulator TseB-like" evidence="2">
    <location>
        <begin position="50"/>
        <end position="90"/>
    </location>
</feature>
<feature type="transmembrane region" description="Helical" evidence="1">
    <location>
        <begin position="17"/>
        <end position="38"/>
    </location>
</feature>
<evidence type="ECO:0000313" key="3">
    <source>
        <dbReference type="EMBL" id="SDO93039.1"/>
    </source>
</evidence>
<protein>
    <submittedName>
        <fullName evidence="3">Uncharacterized protein YpmB</fullName>
    </submittedName>
</protein>
<dbReference type="AlphaFoldDB" id="A0A1H0NK51"/>
<sequence length="175" mass="20633">MLRPQSSPFTVPSWLKWSLAIVGTLFILAFILFLWVYIDVNQDRKEGHPQAEAIAREQGDLTRIDHVSTYHGEREFHIVQGINESKEASILFMDIKEKKILDEVPEEEALPLEEMRSRWGNTCSNCTFKDIQYGFEENEPVFQLTYIDEQNRYVLDYFTLQGEAFDQRFAFRQNE</sequence>
<dbReference type="STRING" id="240303.SAMN05421677_109103"/>
<keyword evidence="1" id="KW-0812">Transmembrane</keyword>
<dbReference type="Proteomes" id="UP000198860">
    <property type="component" value="Unassembled WGS sequence"/>
</dbReference>
<name>A0A1H0NK51_HALAD</name>
<accession>A0A1H0NK51</accession>
<dbReference type="InterPro" id="IPR041401">
    <property type="entry name" value="TseB-like_dom"/>
</dbReference>
<dbReference type="SUPFAM" id="SSF54403">
    <property type="entry name" value="Cystatin/monellin"/>
    <property type="match status" value="2"/>
</dbReference>
<evidence type="ECO:0000313" key="4">
    <source>
        <dbReference type="Proteomes" id="UP000198860"/>
    </source>
</evidence>
<reference evidence="4" key="1">
    <citation type="submission" date="2016-10" db="EMBL/GenBank/DDBJ databases">
        <authorList>
            <person name="Varghese N."/>
            <person name="Submissions S."/>
        </authorList>
    </citation>
    <scope>NUCLEOTIDE SEQUENCE [LARGE SCALE GENOMIC DNA]</scope>
    <source>
        <strain evidence="4">CGMCC 1.3703</strain>
    </source>
</reference>
<gene>
    <name evidence="3" type="ORF">SAMN05421677_109103</name>
</gene>
<dbReference type="Pfam" id="PF17881">
    <property type="entry name" value="TseB"/>
    <property type="match status" value="1"/>
</dbReference>
<dbReference type="EMBL" id="FNIZ01000009">
    <property type="protein sequence ID" value="SDO93039.1"/>
    <property type="molecule type" value="Genomic_DNA"/>
</dbReference>
<evidence type="ECO:0000259" key="2">
    <source>
        <dbReference type="Pfam" id="PF17881"/>
    </source>
</evidence>
<proteinExistence type="predicted"/>
<dbReference type="Gene3D" id="3.10.450.40">
    <property type="match status" value="2"/>
</dbReference>
<keyword evidence="4" id="KW-1185">Reference proteome</keyword>
<keyword evidence="1" id="KW-0472">Membrane</keyword>
<dbReference type="InterPro" id="IPR046350">
    <property type="entry name" value="Cystatin_sf"/>
</dbReference>
<evidence type="ECO:0000256" key="1">
    <source>
        <dbReference type="SAM" id="Phobius"/>
    </source>
</evidence>
<keyword evidence="1" id="KW-1133">Transmembrane helix</keyword>
<dbReference type="RefSeq" id="WP_167356071.1">
    <property type="nucleotide sequence ID" value="NZ_FNIZ01000009.1"/>
</dbReference>
<organism evidence="3 4">
    <name type="scientific">Halobacillus aidingensis</name>
    <dbReference type="NCBI Taxonomy" id="240303"/>
    <lineage>
        <taxon>Bacteria</taxon>
        <taxon>Bacillati</taxon>
        <taxon>Bacillota</taxon>
        <taxon>Bacilli</taxon>
        <taxon>Bacillales</taxon>
        <taxon>Bacillaceae</taxon>
        <taxon>Halobacillus</taxon>
    </lineage>
</organism>